<gene>
    <name evidence="3" type="ORF">COO09_25095</name>
</gene>
<evidence type="ECO:0000313" key="4">
    <source>
        <dbReference type="Proteomes" id="UP000218934"/>
    </source>
</evidence>
<keyword evidence="1" id="KW-0175">Coiled coil</keyword>
<dbReference type="Pfam" id="PF13476">
    <property type="entry name" value="AAA_23"/>
    <property type="match status" value="1"/>
</dbReference>
<dbReference type="Gene3D" id="3.40.50.300">
    <property type="entry name" value="P-loop containing nucleotide triphosphate hydrolases"/>
    <property type="match status" value="1"/>
</dbReference>
<reference evidence="3 4" key="1">
    <citation type="submission" date="2017-09" db="EMBL/GenBank/DDBJ databases">
        <title>The Catabolism of 3,6-Dichlorosalicylic acid is Initiated by the Cytochrome P450 Monooxygenase DsmABC in Rhizorhabdus dicambivorans Ndbn-20.</title>
        <authorList>
            <person name="Na L."/>
        </authorList>
    </citation>
    <scope>NUCLEOTIDE SEQUENCE [LARGE SCALE GENOMIC DNA]</scope>
    <source>
        <strain evidence="3 4">Ndbn-20m</strain>
    </source>
</reference>
<dbReference type="GO" id="GO:0016887">
    <property type="term" value="F:ATP hydrolysis activity"/>
    <property type="evidence" value="ECO:0007669"/>
    <property type="project" value="InterPro"/>
</dbReference>
<sequence>VRLTGWKAKNLRGGLRDVDIDLGDNPSRWTLIQMPNGTGKTTTMELLRATLNGVDLPAKTVRELRADDHVETGFFEARLLVDRQPYRLQLELDFRDGSATPWTVQEKERGGGREEGRNLPADLRTLLKPALTELFVFNGELATDIIDLTKSSAAGAIRALYGLDTLESVTKRVDSLIDLEQRRAAAITTAKERKGINQLKNAFDEARSTNARLEQQQKSTSARLVELEQERARLQADIQERMSEDAGLRAQI</sequence>
<feature type="non-terminal residue" evidence="3">
    <location>
        <position position="1"/>
    </location>
</feature>
<dbReference type="AlphaFoldDB" id="A0A2A4FPX5"/>
<evidence type="ECO:0000259" key="2">
    <source>
        <dbReference type="Pfam" id="PF13476"/>
    </source>
</evidence>
<feature type="non-terminal residue" evidence="3">
    <location>
        <position position="252"/>
    </location>
</feature>
<accession>A0A2A4FPX5</accession>
<evidence type="ECO:0000256" key="1">
    <source>
        <dbReference type="SAM" id="Coils"/>
    </source>
</evidence>
<dbReference type="Proteomes" id="UP000218934">
    <property type="component" value="Unassembled WGS sequence"/>
</dbReference>
<comment type="caution">
    <text evidence="3">The sequence shown here is derived from an EMBL/GenBank/DDBJ whole genome shotgun (WGS) entry which is preliminary data.</text>
</comment>
<dbReference type="RefSeq" id="WP_176489172.1">
    <property type="nucleotide sequence ID" value="NZ_NWUF01000087.1"/>
</dbReference>
<feature type="coiled-coil region" evidence="1">
    <location>
        <begin position="196"/>
        <end position="244"/>
    </location>
</feature>
<dbReference type="InterPro" id="IPR027417">
    <property type="entry name" value="P-loop_NTPase"/>
</dbReference>
<organism evidence="3 4">
    <name type="scientific">Rhizorhabdus dicambivorans</name>
    <dbReference type="NCBI Taxonomy" id="1850238"/>
    <lineage>
        <taxon>Bacteria</taxon>
        <taxon>Pseudomonadati</taxon>
        <taxon>Pseudomonadota</taxon>
        <taxon>Alphaproteobacteria</taxon>
        <taxon>Sphingomonadales</taxon>
        <taxon>Sphingomonadaceae</taxon>
        <taxon>Rhizorhabdus</taxon>
    </lineage>
</organism>
<dbReference type="SUPFAM" id="SSF52540">
    <property type="entry name" value="P-loop containing nucleoside triphosphate hydrolases"/>
    <property type="match status" value="1"/>
</dbReference>
<dbReference type="GO" id="GO:0006302">
    <property type="term" value="P:double-strand break repair"/>
    <property type="evidence" value="ECO:0007669"/>
    <property type="project" value="InterPro"/>
</dbReference>
<dbReference type="InterPro" id="IPR038729">
    <property type="entry name" value="Rad50/SbcC_AAA"/>
</dbReference>
<proteinExistence type="predicted"/>
<keyword evidence="4" id="KW-1185">Reference proteome</keyword>
<evidence type="ECO:0000313" key="3">
    <source>
        <dbReference type="EMBL" id="PCE39528.1"/>
    </source>
</evidence>
<protein>
    <recommendedName>
        <fullName evidence="2">Rad50/SbcC-type AAA domain-containing protein</fullName>
    </recommendedName>
</protein>
<feature type="domain" description="Rad50/SbcC-type AAA" evidence="2">
    <location>
        <begin position="15"/>
        <end position="241"/>
    </location>
</feature>
<dbReference type="EMBL" id="NWUF01000087">
    <property type="protein sequence ID" value="PCE39528.1"/>
    <property type="molecule type" value="Genomic_DNA"/>
</dbReference>
<name>A0A2A4FPX5_9SPHN</name>